<accession>A0AA39PJC7</accession>
<name>A0AA39PJC7_9AGAR</name>
<dbReference type="InterPro" id="IPR046700">
    <property type="entry name" value="DUF6570"/>
</dbReference>
<keyword evidence="3" id="KW-1185">Reference proteome</keyword>
<reference evidence="2" key="1">
    <citation type="submission" date="2023-06" db="EMBL/GenBank/DDBJ databases">
        <authorList>
            <consortium name="Lawrence Berkeley National Laboratory"/>
            <person name="Ahrendt S."/>
            <person name="Sahu N."/>
            <person name="Indic B."/>
            <person name="Wong-Bajracharya J."/>
            <person name="Merenyi Z."/>
            <person name="Ke H.-M."/>
            <person name="Monk M."/>
            <person name="Kocsube S."/>
            <person name="Drula E."/>
            <person name="Lipzen A."/>
            <person name="Balint B."/>
            <person name="Henrissat B."/>
            <person name="Andreopoulos B."/>
            <person name="Martin F.M."/>
            <person name="Harder C.B."/>
            <person name="Rigling D."/>
            <person name="Ford K.L."/>
            <person name="Foster G.D."/>
            <person name="Pangilinan J."/>
            <person name="Papanicolaou A."/>
            <person name="Barry K."/>
            <person name="LaButti K."/>
            <person name="Viragh M."/>
            <person name="Koriabine M."/>
            <person name="Yan M."/>
            <person name="Riley R."/>
            <person name="Champramary S."/>
            <person name="Plett K.L."/>
            <person name="Tsai I.J."/>
            <person name="Slot J."/>
            <person name="Sipos G."/>
            <person name="Plett J."/>
            <person name="Nagy L.G."/>
            <person name="Grigoriev I.V."/>
        </authorList>
    </citation>
    <scope>NUCLEOTIDE SEQUENCE</scope>
    <source>
        <strain evidence="2">HWK02</strain>
    </source>
</reference>
<sequence length="457" mass="52793">MIRPHRKEVIVDALRSVCPMESISSDLLRENRATISMFCSLLHGDAFQNFRDYLQDDLQPPTFPDGVLVKDEYDVITTPILRWLCEEFGGDTSTLCRRTREGYLRHLQNPQFTIVRNLINNRRINTKTPVFENKMAVVDILNSLPMYRASEILKSLYHIPTDVKHYRESFIQFCAILPTNIADAFISEVKKDFKDRIHYAKRICLENRSETETFLLPILESVVRQRLHEALTRTNNNALQESPCVVCARRHCNSDMNAMDITTIPNQHLLHPTRQHPSHILSNDMLLYGEERRPLTGEVSICSDCLRALNRTELPRLALANDMWLGHIPPCLEILTLPERILVARYFPAAYIIKLYPKLKSTKMWDPRTLSSGIKGNVSTYPLPHAYIASFVDGRQALPPKPSILSALIGVTFIQPNNKPQYPFPKELHVRRRVVFNALAWLKQNNPLWNDIYIDQE</sequence>
<dbReference type="EMBL" id="JAUEPU010000052">
    <property type="protein sequence ID" value="KAK0485296.1"/>
    <property type="molecule type" value="Genomic_DNA"/>
</dbReference>
<protein>
    <recommendedName>
        <fullName evidence="1">DUF6570 domain-containing protein</fullName>
    </recommendedName>
</protein>
<dbReference type="Pfam" id="PF20209">
    <property type="entry name" value="DUF6570"/>
    <property type="match status" value="1"/>
</dbReference>
<evidence type="ECO:0000259" key="1">
    <source>
        <dbReference type="Pfam" id="PF20209"/>
    </source>
</evidence>
<comment type="caution">
    <text evidence="2">The sequence shown here is derived from an EMBL/GenBank/DDBJ whole genome shotgun (WGS) entry which is preliminary data.</text>
</comment>
<organism evidence="2 3">
    <name type="scientific">Armillaria luteobubalina</name>
    <dbReference type="NCBI Taxonomy" id="153913"/>
    <lineage>
        <taxon>Eukaryota</taxon>
        <taxon>Fungi</taxon>
        <taxon>Dikarya</taxon>
        <taxon>Basidiomycota</taxon>
        <taxon>Agaricomycotina</taxon>
        <taxon>Agaricomycetes</taxon>
        <taxon>Agaricomycetidae</taxon>
        <taxon>Agaricales</taxon>
        <taxon>Marasmiineae</taxon>
        <taxon>Physalacriaceae</taxon>
        <taxon>Armillaria</taxon>
    </lineage>
</organism>
<dbReference type="Proteomes" id="UP001175228">
    <property type="component" value="Unassembled WGS sequence"/>
</dbReference>
<evidence type="ECO:0000313" key="3">
    <source>
        <dbReference type="Proteomes" id="UP001175228"/>
    </source>
</evidence>
<proteinExistence type="predicted"/>
<gene>
    <name evidence="2" type="ORF">EDD18DRAFT_1428519</name>
</gene>
<evidence type="ECO:0000313" key="2">
    <source>
        <dbReference type="EMBL" id="KAK0485296.1"/>
    </source>
</evidence>
<feature type="domain" description="DUF6570" evidence="1">
    <location>
        <begin position="312"/>
        <end position="457"/>
    </location>
</feature>
<dbReference type="AlphaFoldDB" id="A0AA39PJC7"/>